<dbReference type="InterPro" id="IPR036390">
    <property type="entry name" value="WH_DNA-bd_sf"/>
</dbReference>
<protein>
    <recommendedName>
        <fullName evidence="7">Redox-sensing transcriptional repressor Rex</fullName>
    </recommendedName>
</protein>
<dbReference type="GO" id="GO:0005737">
    <property type="term" value="C:cytoplasm"/>
    <property type="evidence" value="ECO:0007669"/>
    <property type="project" value="UniProtKB-SubCell"/>
</dbReference>
<comment type="caution">
    <text evidence="9">The sequence shown here is derived from an EMBL/GenBank/DDBJ whole genome shotgun (WGS) entry which is preliminary data.</text>
</comment>
<dbReference type="SMART" id="SM00881">
    <property type="entry name" value="CoA_binding"/>
    <property type="match status" value="1"/>
</dbReference>
<keyword evidence="5 7" id="KW-0238">DNA-binding</keyword>
<evidence type="ECO:0000256" key="1">
    <source>
        <dbReference type="ARBA" id="ARBA00022490"/>
    </source>
</evidence>
<dbReference type="InterPro" id="IPR036291">
    <property type="entry name" value="NAD(P)-bd_dom_sf"/>
</dbReference>
<dbReference type="InterPro" id="IPR022876">
    <property type="entry name" value="Tscrpt_rep_Rex"/>
</dbReference>
<reference evidence="9" key="2">
    <citation type="submission" date="2021-04" db="EMBL/GenBank/DDBJ databases">
        <authorList>
            <person name="Gilroy R."/>
        </authorList>
    </citation>
    <scope>NUCLEOTIDE SEQUENCE</scope>
    <source>
        <strain evidence="9">CHK188-5543</strain>
    </source>
</reference>
<dbReference type="GO" id="GO:0051775">
    <property type="term" value="P:response to redox state"/>
    <property type="evidence" value="ECO:0007669"/>
    <property type="project" value="InterPro"/>
</dbReference>
<evidence type="ECO:0000259" key="8">
    <source>
        <dbReference type="SMART" id="SM00881"/>
    </source>
</evidence>
<dbReference type="EMBL" id="DXES01000066">
    <property type="protein sequence ID" value="HIX65244.1"/>
    <property type="molecule type" value="Genomic_DNA"/>
</dbReference>
<dbReference type="Proteomes" id="UP000886800">
    <property type="component" value="Unassembled WGS sequence"/>
</dbReference>
<dbReference type="HAMAP" id="MF_01131">
    <property type="entry name" value="Rex"/>
    <property type="match status" value="1"/>
</dbReference>
<evidence type="ECO:0000256" key="4">
    <source>
        <dbReference type="ARBA" id="ARBA00023027"/>
    </source>
</evidence>
<evidence type="ECO:0000313" key="9">
    <source>
        <dbReference type="EMBL" id="HIX65244.1"/>
    </source>
</evidence>
<evidence type="ECO:0000256" key="2">
    <source>
        <dbReference type="ARBA" id="ARBA00022491"/>
    </source>
</evidence>
<keyword evidence="3 7" id="KW-0805">Transcription regulation</keyword>
<dbReference type="GO" id="GO:0003677">
    <property type="term" value="F:DNA binding"/>
    <property type="evidence" value="ECO:0007669"/>
    <property type="project" value="UniProtKB-UniRule"/>
</dbReference>
<keyword evidence="6 7" id="KW-0804">Transcription</keyword>
<comment type="similarity">
    <text evidence="7">Belongs to the transcriptional regulatory Rex family.</text>
</comment>
<dbReference type="GO" id="GO:0045892">
    <property type="term" value="P:negative regulation of DNA-templated transcription"/>
    <property type="evidence" value="ECO:0007669"/>
    <property type="project" value="InterPro"/>
</dbReference>
<keyword evidence="2 7" id="KW-0678">Repressor</keyword>
<dbReference type="SUPFAM" id="SSF51735">
    <property type="entry name" value="NAD(P)-binding Rossmann-fold domains"/>
    <property type="match status" value="1"/>
</dbReference>
<dbReference type="NCBIfam" id="NF003995">
    <property type="entry name" value="PRK05472.2-4"/>
    <property type="match status" value="1"/>
</dbReference>
<dbReference type="Pfam" id="PF06971">
    <property type="entry name" value="Put_DNA-bind_N"/>
    <property type="match status" value="1"/>
</dbReference>
<name>A0A9D1WQA1_9FIRM</name>
<gene>
    <name evidence="7" type="primary">rex</name>
    <name evidence="9" type="ORF">H9736_03245</name>
</gene>
<dbReference type="Pfam" id="PF02629">
    <property type="entry name" value="CoA_binding"/>
    <property type="match status" value="1"/>
</dbReference>
<dbReference type="InterPro" id="IPR036388">
    <property type="entry name" value="WH-like_DNA-bd_sf"/>
</dbReference>
<comment type="function">
    <text evidence="7">Modulates transcription in response to changes in cellular NADH/NAD(+) redox state.</text>
</comment>
<feature type="binding site" evidence="7">
    <location>
        <begin position="90"/>
        <end position="95"/>
    </location>
    <ligand>
        <name>NAD(+)</name>
        <dbReference type="ChEBI" id="CHEBI:57540"/>
    </ligand>
</feature>
<feature type="DNA-binding region" description="H-T-H motif" evidence="7">
    <location>
        <begin position="16"/>
        <end position="55"/>
    </location>
</feature>
<comment type="subunit">
    <text evidence="7">Homodimer.</text>
</comment>
<dbReference type="Gene3D" id="1.10.10.10">
    <property type="entry name" value="Winged helix-like DNA-binding domain superfamily/Winged helix DNA-binding domain"/>
    <property type="match status" value="1"/>
</dbReference>
<dbReference type="InterPro" id="IPR003781">
    <property type="entry name" value="CoA-bd"/>
</dbReference>
<dbReference type="PANTHER" id="PTHR35786">
    <property type="entry name" value="REDOX-SENSING TRANSCRIPTIONAL REPRESSOR REX"/>
    <property type="match status" value="1"/>
</dbReference>
<dbReference type="NCBIfam" id="NF003994">
    <property type="entry name" value="PRK05472.2-3"/>
    <property type="match status" value="1"/>
</dbReference>
<dbReference type="GO" id="GO:0003700">
    <property type="term" value="F:DNA-binding transcription factor activity"/>
    <property type="evidence" value="ECO:0007669"/>
    <property type="project" value="UniProtKB-UniRule"/>
</dbReference>
<keyword evidence="1 7" id="KW-0963">Cytoplasm</keyword>
<dbReference type="PANTHER" id="PTHR35786:SF1">
    <property type="entry name" value="REDOX-SENSING TRANSCRIPTIONAL REPRESSOR REX 1"/>
    <property type="match status" value="1"/>
</dbReference>
<sequence length="225" mass="23968">MQPDRISKLTLQRLPVYLNYLRRLPEGLYPHISATAIAAGLGLGEVQVRKDLAAVTRCGKPKTGYPLGRLIQDLERFLWAGGCSRTVLVGVGNLGLALLSYGGFSDYGLRIMAAFDTNPALVGATVDGRPILPVSQLPAFCRREQVQIGILAVPAAAAQGCCDALTGAGVQAVWNFAPVRLRAPERVLVQQEDMASSLALLSHHLKNLCETPDGVPDTAATAAKR</sequence>
<reference evidence="9" key="1">
    <citation type="journal article" date="2021" name="PeerJ">
        <title>Extensive microbial diversity within the chicken gut microbiome revealed by metagenomics and culture.</title>
        <authorList>
            <person name="Gilroy R."/>
            <person name="Ravi A."/>
            <person name="Getino M."/>
            <person name="Pursley I."/>
            <person name="Horton D.L."/>
            <person name="Alikhan N.F."/>
            <person name="Baker D."/>
            <person name="Gharbi K."/>
            <person name="Hall N."/>
            <person name="Watson M."/>
            <person name="Adriaenssens E.M."/>
            <person name="Foster-Nyarko E."/>
            <person name="Jarju S."/>
            <person name="Secka A."/>
            <person name="Antonio M."/>
            <person name="Oren A."/>
            <person name="Chaudhuri R.R."/>
            <person name="La Ragione R."/>
            <person name="Hildebrand F."/>
            <person name="Pallen M.J."/>
        </authorList>
    </citation>
    <scope>NUCLEOTIDE SEQUENCE</scope>
    <source>
        <strain evidence="9">CHK188-5543</strain>
    </source>
</reference>
<evidence type="ECO:0000256" key="7">
    <source>
        <dbReference type="HAMAP-Rule" id="MF_01131"/>
    </source>
</evidence>
<dbReference type="InterPro" id="IPR009718">
    <property type="entry name" value="Rex_DNA-bd_C_dom"/>
</dbReference>
<evidence type="ECO:0000313" key="10">
    <source>
        <dbReference type="Proteomes" id="UP000886800"/>
    </source>
</evidence>
<dbReference type="AlphaFoldDB" id="A0A9D1WQA1"/>
<proteinExistence type="inferred from homology"/>
<feature type="domain" description="CoA-binding" evidence="8">
    <location>
        <begin position="80"/>
        <end position="180"/>
    </location>
</feature>
<evidence type="ECO:0000256" key="5">
    <source>
        <dbReference type="ARBA" id="ARBA00023125"/>
    </source>
</evidence>
<dbReference type="SUPFAM" id="SSF46785">
    <property type="entry name" value="Winged helix' DNA-binding domain"/>
    <property type="match status" value="1"/>
</dbReference>
<evidence type="ECO:0000256" key="3">
    <source>
        <dbReference type="ARBA" id="ARBA00023015"/>
    </source>
</evidence>
<comment type="subcellular location">
    <subcellularLocation>
        <location evidence="7">Cytoplasm</location>
    </subcellularLocation>
</comment>
<dbReference type="NCBIfam" id="NF003996">
    <property type="entry name" value="PRK05472.2-5"/>
    <property type="match status" value="1"/>
</dbReference>
<accession>A0A9D1WQA1</accession>
<dbReference type="Gene3D" id="3.40.50.720">
    <property type="entry name" value="NAD(P)-binding Rossmann-like Domain"/>
    <property type="match status" value="1"/>
</dbReference>
<organism evidence="9 10">
    <name type="scientific">Candidatus Anaerotruncus excrementipullorum</name>
    <dbReference type="NCBI Taxonomy" id="2838465"/>
    <lineage>
        <taxon>Bacteria</taxon>
        <taxon>Bacillati</taxon>
        <taxon>Bacillota</taxon>
        <taxon>Clostridia</taxon>
        <taxon>Eubacteriales</taxon>
        <taxon>Oscillospiraceae</taxon>
        <taxon>Anaerotruncus</taxon>
    </lineage>
</organism>
<keyword evidence="4 7" id="KW-0520">NAD</keyword>
<evidence type="ECO:0000256" key="6">
    <source>
        <dbReference type="ARBA" id="ARBA00023163"/>
    </source>
</evidence>